<keyword evidence="3" id="KW-1185">Reference proteome</keyword>
<dbReference type="Gene3D" id="2.60.120.200">
    <property type="match status" value="1"/>
</dbReference>
<dbReference type="OrthoDB" id="1164393at2"/>
<organism evidence="2 3">
    <name type="scientific">Plesiocystis pacifica SIR-1</name>
    <dbReference type="NCBI Taxonomy" id="391625"/>
    <lineage>
        <taxon>Bacteria</taxon>
        <taxon>Pseudomonadati</taxon>
        <taxon>Myxococcota</taxon>
        <taxon>Polyangia</taxon>
        <taxon>Nannocystales</taxon>
        <taxon>Nannocystaceae</taxon>
        <taxon>Plesiocystis</taxon>
    </lineage>
</organism>
<proteinExistence type="predicted"/>
<dbReference type="EMBL" id="ABCS01000041">
    <property type="protein sequence ID" value="EDM77726.1"/>
    <property type="molecule type" value="Genomic_DNA"/>
</dbReference>
<sequence length="310" mass="31940">MAKRAWILIAGLAVAGACTEGEGDNPFASGDSGLDTLDAGLDTGTDEAESSSESGESTESSTEGSSSSSDSSDAEESSSEAETTGSASGCQDADILCEDFEDGVPSGGTWLPKSCSDPNYSLGVVDGALATSGASSSANNSCPLHYELGTLDSFWVTAHVRIQGSAPGMEHEVTFFELGENPDADDPELRIGYRGDNSCNNQGAIYAGLELGATQGPGGEYTGCTGVVPEAETWMCLEVSVVQGNDSLESQMYLDGEALDYLVHSQPKQSVLGNFTVGYLKVGMQSYSGQFDGLLIDDLSVSTQRVGCGG</sequence>
<gene>
    <name evidence="2" type="ORF">PPSIR1_38716</name>
</gene>
<feature type="region of interest" description="Disordered" evidence="1">
    <location>
        <begin position="19"/>
        <end position="89"/>
    </location>
</feature>
<evidence type="ECO:0008006" key="4">
    <source>
        <dbReference type="Google" id="ProtNLM"/>
    </source>
</evidence>
<reference evidence="2 3" key="1">
    <citation type="submission" date="2007-06" db="EMBL/GenBank/DDBJ databases">
        <authorList>
            <person name="Shimkets L."/>
            <person name="Ferriera S."/>
            <person name="Johnson J."/>
            <person name="Kravitz S."/>
            <person name="Beeson K."/>
            <person name="Sutton G."/>
            <person name="Rogers Y.-H."/>
            <person name="Friedman R."/>
            <person name="Frazier M."/>
            <person name="Venter J.C."/>
        </authorList>
    </citation>
    <scope>NUCLEOTIDE SEQUENCE [LARGE SCALE GENOMIC DNA]</scope>
    <source>
        <strain evidence="2 3">SIR-1</strain>
    </source>
</reference>
<dbReference type="eggNOG" id="ENOG5030IHG">
    <property type="taxonomic scope" value="Bacteria"/>
</dbReference>
<accession>A6G8R6</accession>
<dbReference type="RefSeq" id="WP_006973111.1">
    <property type="nucleotide sequence ID" value="NZ_ABCS01000041.1"/>
</dbReference>
<dbReference type="STRING" id="391625.PPSIR1_38716"/>
<dbReference type="Proteomes" id="UP000005801">
    <property type="component" value="Unassembled WGS sequence"/>
</dbReference>
<dbReference type="PROSITE" id="PS51257">
    <property type="entry name" value="PROKAR_LIPOPROTEIN"/>
    <property type="match status" value="1"/>
</dbReference>
<protein>
    <recommendedName>
        <fullName evidence="4">Lipoprotein</fullName>
    </recommendedName>
</protein>
<name>A6G8R6_9BACT</name>
<comment type="caution">
    <text evidence="2">The sequence shown here is derived from an EMBL/GenBank/DDBJ whole genome shotgun (WGS) entry which is preliminary data.</text>
</comment>
<evidence type="ECO:0000256" key="1">
    <source>
        <dbReference type="SAM" id="MobiDB-lite"/>
    </source>
</evidence>
<dbReference type="AlphaFoldDB" id="A6G8R6"/>
<feature type="compositionally biased region" description="Low complexity" evidence="1">
    <location>
        <begin position="29"/>
        <end position="43"/>
    </location>
</feature>
<evidence type="ECO:0000313" key="3">
    <source>
        <dbReference type="Proteomes" id="UP000005801"/>
    </source>
</evidence>
<feature type="compositionally biased region" description="Low complexity" evidence="1">
    <location>
        <begin position="51"/>
        <end position="71"/>
    </location>
</feature>
<evidence type="ECO:0000313" key="2">
    <source>
        <dbReference type="EMBL" id="EDM77726.1"/>
    </source>
</evidence>